<dbReference type="AlphaFoldDB" id="A0A3E4QPC8"/>
<evidence type="ECO:0000313" key="2">
    <source>
        <dbReference type="EMBL" id="RGL08084.1"/>
    </source>
</evidence>
<sequence>MGLRSWLRERARRSSERHQVAEAREVKAKEAPRPREIAPGFAEDEWQELPAYIPVDPEEHRVACVIAAAIAAGDRPESEMKIRRVSMANPEYRRVACIATAIGAGALEESSFKVRRIYKKKDMEKDYAA</sequence>
<name>A0A3E4QPC8_9ACTN</name>
<organism evidence="2 3">
    <name type="scientific">Collinsella tanakaei</name>
    <dbReference type="NCBI Taxonomy" id="626935"/>
    <lineage>
        <taxon>Bacteria</taxon>
        <taxon>Bacillati</taxon>
        <taxon>Actinomycetota</taxon>
        <taxon>Coriobacteriia</taxon>
        <taxon>Coriobacteriales</taxon>
        <taxon>Coriobacteriaceae</taxon>
        <taxon>Collinsella</taxon>
    </lineage>
</organism>
<reference evidence="2 3" key="1">
    <citation type="submission" date="2018-08" db="EMBL/GenBank/DDBJ databases">
        <title>A genome reference for cultivated species of the human gut microbiota.</title>
        <authorList>
            <person name="Zou Y."/>
            <person name="Xue W."/>
            <person name="Luo G."/>
        </authorList>
    </citation>
    <scope>NUCLEOTIDE SEQUENCE [LARGE SCALE GENOMIC DNA]</scope>
    <source>
        <strain evidence="2 3">TF08-14</strain>
    </source>
</reference>
<dbReference type="Proteomes" id="UP000260943">
    <property type="component" value="Unassembled WGS sequence"/>
</dbReference>
<protein>
    <submittedName>
        <fullName evidence="2">Uncharacterized protein</fullName>
    </submittedName>
</protein>
<proteinExistence type="predicted"/>
<accession>A0A3E4QPC8</accession>
<dbReference type="EMBL" id="QSRJ01000013">
    <property type="protein sequence ID" value="RGL08084.1"/>
    <property type="molecule type" value="Genomic_DNA"/>
</dbReference>
<comment type="caution">
    <text evidence="2">The sequence shown here is derived from an EMBL/GenBank/DDBJ whole genome shotgun (WGS) entry which is preliminary data.</text>
</comment>
<evidence type="ECO:0000313" key="3">
    <source>
        <dbReference type="Proteomes" id="UP000260943"/>
    </source>
</evidence>
<gene>
    <name evidence="2" type="ORF">DXC81_09805</name>
</gene>
<evidence type="ECO:0000256" key="1">
    <source>
        <dbReference type="SAM" id="MobiDB-lite"/>
    </source>
</evidence>
<feature type="region of interest" description="Disordered" evidence="1">
    <location>
        <begin position="1"/>
        <end position="34"/>
    </location>
</feature>